<dbReference type="EMBL" id="SJPN01000003">
    <property type="protein sequence ID" value="TWU04594.1"/>
    <property type="molecule type" value="Genomic_DNA"/>
</dbReference>
<feature type="binding site" evidence="8">
    <location>
        <position position="768"/>
    </location>
    <ligand>
        <name>ATP</name>
        <dbReference type="ChEBI" id="CHEBI:30616"/>
    </ligand>
</feature>
<dbReference type="PANTHER" id="PTHR43555:SF1">
    <property type="entry name" value="PHOSPHORIBOSYLFORMYLGLYCINAMIDINE SYNTHASE SUBUNIT PURL"/>
    <property type="match status" value="1"/>
</dbReference>
<dbReference type="CDD" id="cd02204">
    <property type="entry name" value="PurL_repeat2"/>
    <property type="match status" value="1"/>
</dbReference>
<feature type="domain" description="Phosphoribosylformylglycinamidine synthase linker" evidence="11">
    <location>
        <begin position="190"/>
        <end position="239"/>
    </location>
</feature>
<dbReference type="Pfam" id="PF18072">
    <property type="entry name" value="FGAR-AT_linker"/>
    <property type="match status" value="1"/>
</dbReference>
<evidence type="ECO:0000256" key="3">
    <source>
        <dbReference type="ARBA" id="ARBA00022723"/>
    </source>
</evidence>
<keyword evidence="3 8" id="KW-0479">Metal-binding</keyword>
<sequence>MPLWQIDIYPAENQVDRDGARTSEEIHELGLGDDVSVVFARGFLVQGDFGIEQATQLAETLLSDSVTERSVVAIAGQEILNAPPPSIASDQVRLVNVLPKPGVMDPVAASTISAARDIGFDVQAVRTMRKYWISDLDDESFQTICRRALSNDSIEQVVTGALNMDQLDVGAAYDFELITVPIRDLDDVALERLSREGQLYLTLVEMQTIRDHFLSIGRDPTDIELESVAQTWSEHCSHKTLAGRIHYRGVDASGTPNADERQYDNMLKETIFAATQSIRKTLGEDDWCVSVFKDNAGVVTFDDQYHACFKVETHNHPSALEPYGGANTGIGGVIRDPMGTGMGAKPVCNTDVFCFAPPDTPADELPPGVLHPRRVMKGVVSGVRDYGNRMGIPTVNGAVYFDKRYLGNPLVYCGNVGMIPVGMEDKKVHAEDLIVAMGGRTGRDGIHGATFSSAELTSESESLSGGAVQIGNAITEKMVLDVLLQARDRGLYHAVTDCGAGGFSSAVGEMGEGVGAEVWLDKAPLKYDGLSYTEIWISEAQERMVLAVPQEKWDELRQLCESEGVEVAVLGRFAPTGRLLLTYHGETVGDLSMEFLHDGRPPVIRDAVYNPPKQQPLNVPALSCDQNSQTLLGIMGSLNVASKHWVIRQYDHEVQGGSVVKPLVGPQCDGPGDAAVIRPLLTSNRGLVISCGMNPHFGDFDTYHMATSAIDEAMRNAVAVGADPSKIAILDNFCWGYTDRAETLGSLVRAAIACQDLAVALGTPFVSGKDSLNNEFSYHDASGDKQTIAIPPSLLISAMGQIDDVSKAVTMDAKAAGNMVFLVGETKAELGGSHFALVRGLSGGNVPAVDPERAKATFAAVHRAIQNSLVRSCHDLSEGGLAAAATEMAMAGGLGMTLDLDAVAGIAQTGLSAPELLFSESNTRFLVETTPQNAGAFESLLGELRVPVARVGTMTASTQLTANFGGGSVLDVDLVVAKKTWQEPLNW</sequence>
<dbReference type="Pfam" id="PF00586">
    <property type="entry name" value="AIRS"/>
    <property type="match status" value="1"/>
</dbReference>
<evidence type="ECO:0000256" key="6">
    <source>
        <dbReference type="ARBA" id="ARBA00022840"/>
    </source>
</evidence>
<dbReference type="AlphaFoldDB" id="A0A5C6B2G4"/>
<keyword evidence="6 8" id="KW-0067">ATP-binding</keyword>
<comment type="caution">
    <text evidence="13">The sequence shown here is derived from an EMBL/GenBank/DDBJ whole genome shotgun (WGS) entry which is preliminary data.</text>
</comment>
<dbReference type="Proteomes" id="UP000320176">
    <property type="component" value="Unassembled WGS sequence"/>
</dbReference>
<dbReference type="HAMAP" id="MF_00420">
    <property type="entry name" value="PurL_2"/>
    <property type="match status" value="1"/>
</dbReference>
<evidence type="ECO:0000256" key="7">
    <source>
        <dbReference type="ARBA" id="ARBA00022842"/>
    </source>
</evidence>
<comment type="similarity">
    <text evidence="8">Belongs to the FGAMS family.</text>
</comment>
<comment type="subunit">
    <text evidence="8">Monomer. Part of the FGAM synthase complex composed of 1 PurL, 1 PurQ and 2 PurS subunits.</text>
</comment>
<dbReference type="SUPFAM" id="SSF55326">
    <property type="entry name" value="PurM N-terminal domain-like"/>
    <property type="match status" value="2"/>
</dbReference>
<comment type="subcellular location">
    <subcellularLocation>
        <location evidence="8">Cytoplasm</location>
    </subcellularLocation>
</comment>
<keyword evidence="7 8" id="KW-0460">Magnesium</keyword>
<proteinExistence type="inferred from homology"/>
<feature type="active site" evidence="8">
    <location>
        <position position="235"/>
    </location>
</feature>
<keyword evidence="4 8" id="KW-0547">Nucleotide-binding</keyword>
<name>A0A5C6B2G4_9BACT</name>
<dbReference type="Pfam" id="PF02769">
    <property type="entry name" value="AIRS_C"/>
    <property type="match status" value="2"/>
</dbReference>
<dbReference type="Pfam" id="PF22689">
    <property type="entry name" value="FGAR-AT_PurM_N-like"/>
    <property type="match status" value="1"/>
</dbReference>
<dbReference type="GO" id="GO:0000287">
    <property type="term" value="F:magnesium ion binding"/>
    <property type="evidence" value="ECO:0007669"/>
    <property type="project" value="UniProtKB-UniRule"/>
</dbReference>
<dbReference type="InterPro" id="IPR010918">
    <property type="entry name" value="PurM-like_C_dom"/>
</dbReference>
<evidence type="ECO:0000259" key="12">
    <source>
        <dbReference type="Pfam" id="PF22689"/>
    </source>
</evidence>
<reference evidence="13 14" key="1">
    <citation type="submission" date="2019-02" db="EMBL/GenBank/DDBJ databases">
        <title>Deep-cultivation of Planctomycetes and their phenomic and genomic characterization uncovers novel biology.</title>
        <authorList>
            <person name="Wiegand S."/>
            <person name="Jogler M."/>
            <person name="Boedeker C."/>
            <person name="Pinto D."/>
            <person name="Vollmers J."/>
            <person name="Rivas-Marin E."/>
            <person name="Kohn T."/>
            <person name="Peeters S.H."/>
            <person name="Heuer A."/>
            <person name="Rast P."/>
            <person name="Oberbeckmann S."/>
            <person name="Bunk B."/>
            <person name="Jeske O."/>
            <person name="Meyerdierks A."/>
            <person name="Storesund J.E."/>
            <person name="Kallscheuer N."/>
            <person name="Luecker S."/>
            <person name="Lage O.M."/>
            <person name="Pohl T."/>
            <person name="Merkel B.J."/>
            <person name="Hornburger P."/>
            <person name="Mueller R.-W."/>
            <person name="Bruemmer F."/>
            <person name="Labrenz M."/>
            <person name="Spormann A.M."/>
            <person name="Op Den Camp H."/>
            <person name="Overmann J."/>
            <person name="Amann R."/>
            <person name="Jetten M.S.M."/>
            <person name="Mascher T."/>
            <person name="Medema M.H."/>
            <person name="Devos D.P."/>
            <person name="Kaster A.-K."/>
            <person name="Ovreas L."/>
            <person name="Rohde M."/>
            <person name="Galperin M.Y."/>
            <person name="Jogler C."/>
        </authorList>
    </citation>
    <scope>NUCLEOTIDE SEQUENCE [LARGE SCALE GENOMIC DNA]</scope>
    <source>
        <strain evidence="13 14">Pla52n</strain>
    </source>
</reference>
<comment type="catalytic activity">
    <reaction evidence="8">
        <text>N(2)-formyl-N(1)-(5-phospho-beta-D-ribosyl)glycinamide + L-glutamine + ATP + H2O = 2-formamido-N(1)-(5-O-phospho-beta-D-ribosyl)acetamidine + L-glutamate + ADP + phosphate + H(+)</text>
        <dbReference type="Rhea" id="RHEA:17129"/>
        <dbReference type="ChEBI" id="CHEBI:15377"/>
        <dbReference type="ChEBI" id="CHEBI:15378"/>
        <dbReference type="ChEBI" id="CHEBI:29985"/>
        <dbReference type="ChEBI" id="CHEBI:30616"/>
        <dbReference type="ChEBI" id="CHEBI:43474"/>
        <dbReference type="ChEBI" id="CHEBI:58359"/>
        <dbReference type="ChEBI" id="CHEBI:147286"/>
        <dbReference type="ChEBI" id="CHEBI:147287"/>
        <dbReference type="ChEBI" id="CHEBI:456216"/>
        <dbReference type="EC" id="6.3.5.3"/>
    </reaction>
</comment>
<feature type="binding site" evidence="8">
    <location>
        <position position="497"/>
    </location>
    <ligand>
        <name>Mg(2+)</name>
        <dbReference type="ChEBI" id="CHEBI:18420"/>
        <label>2</label>
    </ligand>
</feature>
<feature type="domain" description="PurM-like C-terminal" evidence="10">
    <location>
        <begin position="816"/>
        <end position="961"/>
    </location>
</feature>
<dbReference type="SUPFAM" id="SSF56042">
    <property type="entry name" value="PurM C-terminal domain-like"/>
    <property type="match status" value="2"/>
</dbReference>
<evidence type="ECO:0000259" key="11">
    <source>
        <dbReference type="Pfam" id="PF18072"/>
    </source>
</evidence>
<evidence type="ECO:0000313" key="13">
    <source>
        <dbReference type="EMBL" id="TWU04594.1"/>
    </source>
</evidence>
<organism evidence="13 14">
    <name type="scientific">Stieleria varia</name>
    <dbReference type="NCBI Taxonomy" id="2528005"/>
    <lineage>
        <taxon>Bacteria</taxon>
        <taxon>Pseudomonadati</taxon>
        <taxon>Planctomycetota</taxon>
        <taxon>Planctomycetia</taxon>
        <taxon>Pirellulales</taxon>
        <taxon>Pirellulaceae</taxon>
        <taxon>Stieleria</taxon>
    </lineage>
</organism>
<dbReference type="GO" id="GO:0006189">
    <property type="term" value="P:'de novo' IMP biosynthetic process"/>
    <property type="evidence" value="ECO:0007669"/>
    <property type="project" value="UniProtKB-UniRule"/>
</dbReference>
<dbReference type="InterPro" id="IPR036676">
    <property type="entry name" value="PurM-like_C_sf"/>
</dbReference>
<comment type="caution">
    <text evidence="8">Lacks conserved residue(s) required for the propagation of feature annotation.</text>
</comment>
<feature type="binding site" evidence="8">
    <location>
        <position position="312"/>
    </location>
    <ligand>
        <name>Mg(2+)</name>
        <dbReference type="ChEBI" id="CHEBI:18420"/>
        <label>1</label>
    </ligand>
</feature>
<dbReference type="Gene3D" id="1.10.8.750">
    <property type="entry name" value="Phosphoribosylformylglycinamidine synthase, linker domain"/>
    <property type="match status" value="1"/>
</dbReference>
<feature type="binding site" evidence="8">
    <location>
        <position position="771"/>
    </location>
    <ligand>
        <name>substrate</name>
    </ligand>
</feature>
<dbReference type="SUPFAM" id="SSF82697">
    <property type="entry name" value="PurS-like"/>
    <property type="match status" value="1"/>
</dbReference>
<evidence type="ECO:0000256" key="4">
    <source>
        <dbReference type="ARBA" id="ARBA00022741"/>
    </source>
</evidence>
<dbReference type="InterPro" id="IPR055181">
    <property type="entry name" value="FGAR-AT_PurM_N-like"/>
</dbReference>
<feature type="binding site" evidence="8">
    <location>
        <position position="731"/>
    </location>
    <ligand>
        <name>ATP</name>
        <dbReference type="ChEBI" id="CHEBI:30616"/>
    </ligand>
</feature>
<dbReference type="InterPro" id="IPR036604">
    <property type="entry name" value="PurS-like_sf"/>
</dbReference>
<dbReference type="PANTHER" id="PTHR43555">
    <property type="entry name" value="PHOSPHORIBOSYLFORMYLGLYCINAMIDINE SYNTHASE SUBUNIT PURL"/>
    <property type="match status" value="1"/>
</dbReference>
<keyword evidence="1 8" id="KW-0963">Cytoplasm</keyword>
<comment type="function">
    <text evidence="8">Part of the phosphoribosylformylglycinamidine synthase complex involved in the purines biosynthetic pathway. Catalyzes the ATP-dependent conversion of formylglycinamide ribonucleotide (FGAR) and glutamine to yield formylglycinamidine ribonucleotide (FGAM) and glutamate. The FGAM synthase complex is composed of three subunits. PurQ produces an ammonia molecule by converting glutamine to glutamate. PurL transfers the ammonia molecule to FGAR to form FGAM in an ATP-dependent manner. PurS interacts with PurQ and PurL and is thought to assist in the transfer of the ammonia molecule from PurQ to PurL.</text>
</comment>
<keyword evidence="2 8" id="KW-0436">Ligase</keyword>
<feature type="active site" description="Proton acceptor" evidence="8">
    <location>
        <position position="314"/>
    </location>
</feature>
<dbReference type="InterPro" id="IPR041609">
    <property type="entry name" value="PurL_linker"/>
</dbReference>
<dbReference type="RefSeq" id="WP_146519990.1">
    <property type="nucleotide sequence ID" value="NZ_CP151726.1"/>
</dbReference>
<keyword evidence="14" id="KW-1185">Reference proteome</keyword>
<feature type="binding site" evidence="8">
    <location>
        <position position="336"/>
    </location>
    <ligand>
        <name>Mg(2+)</name>
        <dbReference type="ChEBI" id="CHEBI:18420"/>
        <label>2</label>
    </ligand>
</feature>
<accession>A0A5C6B2G4</accession>
<feature type="binding site" evidence="8">
    <location>
        <position position="335"/>
    </location>
    <ligand>
        <name>substrate</name>
    </ligand>
</feature>
<keyword evidence="5 8" id="KW-0658">Purine biosynthesis</keyword>
<dbReference type="InterPro" id="IPR016188">
    <property type="entry name" value="PurM-like_N"/>
</dbReference>
<evidence type="ECO:0000259" key="10">
    <source>
        <dbReference type="Pfam" id="PF02769"/>
    </source>
</evidence>
<evidence type="ECO:0000313" key="14">
    <source>
        <dbReference type="Proteomes" id="UP000320176"/>
    </source>
</evidence>
<comment type="pathway">
    <text evidence="8">Purine metabolism; IMP biosynthesis via de novo pathway; 5-amino-1-(5-phospho-D-ribosyl)imidazole from N(2)-formyl-N(1)-(5-phospho-D-ribosyl)glycinamide: step 1/2.</text>
</comment>
<evidence type="ECO:0000256" key="2">
    <source>
        <dbReference type="ARBA" id="ARBA00022598"/>
    </source>
</evidence>
<dbReference type="GO" id="GO:0004642">
    <property type="term" value="F:phosphoribosylformylglycinamidine synthase activity"/>
    <property type="evidence" value="ECO:0007669"/>
    <property type="project" value="UniProtKB-UniRule"/>
</dbReference>
<dbReference type="GO" id="GO:0005737">
    <property type="term" value="C:cytoplasm"/>
    <property type="evidence" value="ECO:0007669"/>
    <property type="project" value="UniProtKB-SubCell"/>
</dbReference>
<feature type="domain" description="FGAR-AT PurM N-terminal-like" evidence="12">
    <location>
        <begin position="642"/>
        <end position="800"/>
    </location>
</feature>
<dbReference type="CDD" id="cd02203">
    <property type="entry name" value="PurL_repeat1"/>
    <property type="match status" value="1"/>
</dbReference>
<dbReference type="NCBIfam" id="TIGR01736">
    <property type="entry name" value="FGAM_synth_II"/>
    <property type="match status" value="1"/>
</dbReference>
<dbReference type="GO" id="GO:0005524">
    <property type="term" value="F:ATP binding"/>
    <property type="evidence" value="ECO:0007669"/>
    <property type="project" value="UniProtKB-UniRule"/>
</dbReference>
<evidence type="ECO:0000256" key="1">
    <source>
        <dbReference type="ARBA" id="ARBA00022490"/>
    </source>
</evidence>
<dbReference type="OrthoDB" id="9804441at2"/>
<dbReference type="Gene3D" id="3.30.1330.10">
    <property type="entry name" value="PurM-like, N-terminal domain"/>
    <property type="match status" value="2"/>
</dbReference>
<dbReference type="EC" id="6.3.5.3" evidence="8"/>
<feature type="domain" description="PurM-like C-terminal" evidence="10">
    <location>
        <begin position="431"/>
        <end position="579"/>
    </location>
</feature>
<gene>
    <name evidence="8 13" type="primary">purL</name>
    <name evidence="13" type="ORF">Pla52n_26360</name>
</gene>
<evidence type="ECO:0000256" key="5">
    <source>
        <dbReference type="ARBA" id="ARBA00022755"/>
    </source>
</evidence>
<protein>
    <recommendedName>
        <fullName evidence="8">Phosphoribosylformylglycinamidine synthase subunit PurL</fullName>
        <shortName evidence="8">FGAM synthase</shortName>
        <ecNumber evidence="8">6.3.5.3</ecNumber>
    </recommendedName>
    <alternativeName>
        <fullName evidence="8">Formylglycinamide ribonucleotide amidotransferase subunit II</fullName>
        <shortName evidence="8">FGAR amidotransferase II</shortName>
        <shortName evidence="8">FGAR-AT II</shortName>
    </alternativeName>
    <alternativeName>
        <fullName evidence="8">Glutamine amidotransferase PurL</fullName>
    </alternativeName>
    <alternativeName>
        <fullName evidence="8">Phosphoribosylformylglycinamidine synthase subunit II</fullName>
    </alternativeName>
</protein>
<dbReference type="InterPro" id="IPR036921">
    <property type="entry name" value="PurM-like_N_sf"/>
</dbReference>
<dbReference type="Gene3D" id="3.90.650.10">
    <property type="entry name" value="PurM-like C-terminal domain"/>
    <property type="match status" value="2"/>
</dbReference>
<evidence type="ECO:0000256" key="8">
    <source>
        <dbReference type="HAMAP-Rule" id="MF_00420"/>
    </source>
</evidence>
<dbReference type="UniPathway" id="UPA00074">
    <property type="reaction ID" value="UER00128"/>
</dbReference>
<feature type="binding site" evidence="8">
    <location>
        <position position="310"/>
    </location>
    <ligand>
        <name>ATP</name>
        <dbReference type="ChEBI" id="CHEBI:30616"/>
    </ligand>
</feature>
<dbReference type="InterPro" id="IPR010074">
    <property type="entry name" value="PRibForGlyAmidine_synth_PurL"/>
</dbReference>
<evidence type="ECO:0000259" key="9">
    <source>
        <dbReference type="Pfam" id="PF00586"/>
    </source>
</evidence>
<feature type="binding site" evidence="8">
    <location>
        <position position="469"/>
    </location>
    <ligand>
        <name>substrate</name>
    </ligand>
</feature>
<dbReference type="Gene3D" id="3.30.1280.10">
    <property type="entry name" value="Phosphoribosylformylglycinamidine synthase subunit PurS"/>
    <property type="match status" value="1"/>
</dbReference>
<feature type="domain" description="PurM-like N-terminal" evidence="9">
    <location>
        <begin position="294"/>
        <end position="419"/>
    </location>
</feature>